<keyword evidence="2" id="KW-1185">Reference proteome</keyword>
<evidence type="ECO:0000313" key="1">
    <source>
        <dbReference type="EMBL" id="KAJ0174646.1"/>
    </source>
</evidence>
<accession>A0ACC1CSL8</accession>
<name>A0ACC1CSL8_9NEOP</name>
<comment type="caution">
    <text evidence="1">The sequence shown here is derived from an EMBL/GenBank/DDBJ whole genome shotgun (WGS) entry which is preliminary data.</text>
</comment>
<dbReference type="Proteomes" id="UP000824533">
    <property type="component" value="Linkage Group LG17"/>
</dbReference>
<evidence type="ECO:0000313" key="2">
    <source>
        <dbReference type="Proteomes" id="UP000824533"/>
    </source>
</evidence>
<dbReference type="EMBL" id="CM034403">
    <property type="protein sequence ID" value="KAJ0174646.1"/>
    <property type="molecule type" value="Genomic_DNA"/>
</dbReference>
<gene>
    <name evidence="1" type="ORF">K1T71_009754</name>
</gene>
<proteinExistence type="predicted"/>
<protein>
    <submittedName>
        <fullName evidence="1">Uncharacterized protein</fullName>
    </submittedName>
</protein>
<sequence length="678" mass="74133">MDHPPDSDQISPSKNKSLEISLPTVLCTPEPPTEKSEINIKTNSLVTSESKLSLPSNLGTPTSPLRLSSPISLPSSPFTKTTPQSTSNSLGSPNRTSRELNQQNSTKENLVNSGSATGNPRNKCALQPGHSLMDWIRLGNSGKDLTGVGGRIRPVTPTELATHNTQNDAWLAIRGRVYNITHYLPYHPGGPEELMRGAGIDATQLFDKVHPWVNYDSLLAKCLVGPLRFDLPSAEELFDTSSPSPKSDRLREPSKAQELVRKSMENLANCITPVRKKITAKSEENVKGSPPSKIMQSLVQTSELPVSISRRAAASPVRKSDKDTDSPPPLRYDWIQTSTKLTISVYTGALANPGGCARITDGFLLVEVATNGWLRTLKLTPEAHLREPLQLKVFAESGKIEVIAPKTEAGVWTGCGEVMLGTPSKVSSPRSEECRVMRKREISHDTTLLTVAPKAGPVAIPLGYHVRVHKVIQDSECVRSYTPVGEVWSHSDGTEVLSALQLAVKRYESGALSPHLVALNLGDVITLSGPYGNFDLQKLKRVKRINLIAAGTGITPMLGLLKFMLTRSNPRCERANLLFFNKTENDILFNDHFKDISKEDSRLSVTNVLSDASSTWSGPTGRINSQLLTEIIGKKEFKCEEKCIHFACLCGPTEFTHTSLSLLKKLGMKEKCIHAFMG</sequence>
<reference evidence="1 2" key="1">
    <citation type="journal article" date="2021" name="Front. Genet.">
        <title>Chromosome-Level Genome Assembly Reveals Significant Gene Expansion in the Toll and IMD Signaling Pathways of Dendrolimus kikuchii.</title>
        <authorList>
            <person name="Zhou J."/>
            <person name="Wu P."/>
            <person name="Xiong Z."/>
            <person name="Liu N."/>
            <person name="Zhao N."/>
            <person name="Ji M."/>
            <person name="Qiu Y."/>
            <person name="Yang B."/>
        </authorList>
    </citation>
    <scope>NUCLEOTIDE SEQUENCE [LARGE SCALE GENOMIC DNA]</scope>
    <source>
        <strain evidence="1">Ann1</strain>
    </source>
</reference>
<organism evidence="1 2">
    <name type="scientific">Dendrolimus kikuchii</name>
    <dbReference type="NCBI Taxonomy" id="765133"/>
    <lineage>
        <taxon>Eukaryota</taxon>
        <taxon>Metazoa</taxon>
        <taxon>Ecdysozoa</taxon>
        <taxon>Arthropoda</taxon>
        <taxon>Hexapoda</taxon>
        <taxon>Insecta</taxon>
        <taxon>Pterygota</taxon>
        <taxon>Neoptera</taxon>
        <taxon>Endopterygota</taxon>
        <taxon>Lepidoptera</taxon>
        <taxon>Glossata</taxon>
        <taxon>Ditrysia</taxon>
        <taxon>Bombycoidea</taxon>
        <taxon>Lasiocampidae</taxon>
        <taxon>Dendrolimus</taxon>
    </lineage>
</organism>